<dbReference type="PANTHER" id="PTHR14119:SF17">
    <property type="entry name" value="ISOCHORISMATASE DOMAIN-CONTAINING PROTEIN 1"/>
    <property type="match status" value="1"/>
</dbReference>
<dbReference type="AlphaFoldDB" id="A0A3P6T732"/>
<evidence type="ECO:0008006" key="4">
    <source>
        <dbReference type="Google" id="ProtNLM"/>
    </source>
</evidence>
<evidence type="ECO:0000313" key="3">
    <source>
        <dbReference type="Proteomes" id="UP000271889"/>
    </source>
</evidence>
<dbReference type="Proteomes" id="UP000271889">
    <property type="component" value="Unassembled WGS sequence"/>
</dbReference>
<dbReference type="SUPFAM" id="SSF52499">
    <property type="entry name" value="Isochorismatase-like hydrolases"/>
    <property type="match status" value="1"/>
</dbReference>
<organism evidence="2 3">
    <name type="scientific">Cylicostephanus goldi</name>
    <name type="common">Nematode worm</name>
    <dbReference type="NCBI Taxonomy" id="71465"/>
    <lineage>
        <taxon>Eukaryota</taxon>
        <taxon>Metazoa</taxon>
        <taxon>Ecdysozoa</taxon>
        <taxon>Nematoda</taxon>
        <taxon>Chromadorea</taxon>
        <taxon>Rhabditida</taxon>
        <taxon>Rhabditina</taxon>
        <taxon>Rhabditomorpha</taxon>
        <taxon>Strongyloidea</taxon>
        <taxon>Strongylidae</taxon>
        <taxon>Cylicostephanus</taxon>
    </lineage>
</organism>
<dbReference type="InterPro" id="IPR036380">
    <property type="entry name" value="Isochorismatase-like_sf"/>
</dbReference>
<feature type="non-terminal residue" evidence="2">
    <location>
        <position position="111"/>
    </location>
</feature>
<dbReference type="Gene3D" id="3.40.50.850">
    <property type="entry name" value="Isochorismatase-like"/>
    <property type="match status" value="1"/>
</dbReference>
<evidence type="ECO:0000256" key="1">
    <source>
        <dbReference type="SAM" id="MobiDB-lite"/>
    </source>
</evidence>
<evidence type="ECO:0000313" key="2">
    <source>
        <dbReference type="EMBL" id="VDK62664.1"/>
    </source>
</evidence>
<dbReference type="EMBL" id="UYRV01016967">
    <property type="protein sequence ID" value="VDK62664.1"/>
    <property type="molecule type" value="Genomic_DNA"/>
</dbReference>
<proteinExistence type="predicted"/>
<sequence>MAEEEHSGLGSMPGSTNERNSGAQSTYAQKYSSVRLRSAREVQVSSFIVIFIYSEQLQFCSRSIQYFPEIITTSKRLVDGAKMLNIPIFVTEQYPKGLGHTVPELGLEDVK</sequence>
<gene>
    <name evidence="2" type="ORF">CGOC_LOCUS5543</name>
</gene>
<keyword evidence="3" id="KW-1185">Reference proteome</keyword>
<dbReference type="PANTHER" id="PTHR14119">
    <property type="entry name" value="HYDROLASE"/>
    <property type="match status" value="1"/>
</dbReference>
<dbReference type="OrthoDB" id="269496at2759"/>
<reference evidence="2 3" key="1">
    <citation type="submission" date="2018-11" db="EMBL/GenBank/DDBJ databases">
        <authorList>
            <consortium name="Pathogen Informatics"/>
        </authorList>
    </citation>
    <scope>NUCLEOTIDE SEQUENCE [LARGE SCALE GENOMIC DNA]</scope>
</reference>
<accession>A0A3P6T732</accession>
<feature type="region of interest" description="Disordered" evidence="1">
    <location>
        <begin position="1"/>
        <end position="26"/>
    </location>
</feature>
<protein>
    <recommendedName>
        <fullName evidence="4">Isochorismatase-like domain-containing protein</fullName>
    </recommendedName>
</protein>
<dbReference type="InterPro" id="IPR050993">
    <property type="entry name" value="Isochorismatase_domain"/>
</dbReference>
<name>A0A3P6T732_CYLGO</name>
<feature type="compositionally biased region" description="Polar residues" evidence="1">
    <location>
        <begin position="13"/>
        <end position="26"/>
    </location>
</feature>